<dbReference type="CDD" id="cd18787">
    <property type="entry name" value="SF2_C_DEAD"/>
    <property type="match status" value="1"/>
</dbReference>
<dbReference type="InterPro" id="IPR000629">
    <property type="entry name" value="RNA-helicase_DEAD-box_CS"/>
</dbReference>
<dbReference type="InterPro" id="IPR011545">
    <property type="entry name" value="DEAD/DEAH_box_helicase_dom"/>
</dbReference>
<evidence type="ECO:0000256" key="2">
    <source>
        <dbReference type="ARBA" id="ARBA00022801"/>
    </source>
</evidence>
<dbReference type="PROSITE" id="PS51195">
    <property type="entry name" value="Q_MOTIF"/>
    <property type="match status" value="1"/>
</dbReference>
<keyword evidence="1" id="KW-0547">Nucleotide-binding</keyword>
<organism evidence="11 12">
    <name type="scientific">Chlorella sorokiniana</name>
    <name type="common">Freshwater green alga</name>
    <dbReference type="NCBI Taxonomy" id="3076"/>
    <lineage>
        <taxon>Eukaryota</taxon>
        <taxon>Viridiplantae</taxon>
        <taxon>Chlorophyta</taxon>
        <taxon>core chlorophytes</taxon>
        <taxon>Trebouxiophyceae</taxon>
        <taxon>Chlorellales</taxon>
        <taxon>Chlorellaceae</taxon>
        <taxon>Chlorella clade</taxon>
        <taxon>Chlorella</taxon>
    </lineage>
</organism>
<dbReference type="PROSITE" id="PS51194">
    <property type="entry name" value="HELICASE_CTER"/>
    <property type="match status" value="1"/>
</dbReference>
<feature type="region of interest" description="Disordered" evidence="7">
    <location>
        <begin position="799"/>
        <end position="903"/>
    </location>
</feature>
<dbReference type="GO" id="GO:0005829">
    <property type="term" value="C:cytosol"/>
    <property type="evidence" value="ECO:0007669"/>
    <property type="project" value="TreeGrafter"/>
</dbReference>
<evidence type="ECO:0000256" key="3">
    <source>
        <dbReference type="ARBA" id="ARBA00022806"/>
    </source>
</evidence>
<sequence>MELNPAFSFDFGGEAHAHQAPWEFGGALAQAEKQAGADKATSIDYKIAQQLARSKQPVAAAATKQQARQQQAAGKGRGRAAASPVDSSDSEEEEEELSGSEDDDVSGGSDSDAPLPGELDEEDSEEEEAELELGGGGSEDEEAEEAAASSEEEEEGSEDEIARAGMELDSDELETSSDEEAEEEDIEEEEAAEEPQPAAGKRKQPEQQQQRGMEPQPRRGAAAGVADASGEAQAQQAAAAAGGKRQKGADGKPAGKGGFFDATPKDTKFSAQSFEDLGLSRPLLKACQALGYAHPTPIQAACIPLALAGRDICGSAVTGSGKTAAFSLPCLERLLHRNKRMAATYVLVLTPVRELAVQVHSMIQRLAQFTDIQAALVVGGLSLQAQAATLRAQPEIVVATPGRMIDHLRNTQSVGLEDLAVLILDEADRLLEMGFAEEINEVVKMAPARRQTMLFSATMTEEVKKLAALSLKHPVRLAADAAAAAPKELTQEIARLKGAAAAQKEATLLALCSKLFQAGRTIIFAKTKQRAHRLKMLFGLAGLPPAGELHGDMTQAARLESLERFRKGEVAYLLATDVAARGLDILGVETVINFDCPTQLASYLHRVGRTARAGAKGRALTFIEDDDRQLLKEVIKRTGVQMQQRQVPAATVTSWQHRVEKLEPQVAAIILEEREERALRKAEMEAQKAANMLEHEDEIRARPARTWFQTERQKRELAQRSKAAAAAGEEGEEGGEDDDMTSKQRKNKAKNERRAELKQQRAKEAKEAAKKKSNKLMEETAGLGRSIKAVKAREQQLRLEGMTGGKAGKVAASLVTGVKRKKQKKGKSKGGENGGSKELFSGDGLPSKPSAGGSSKVYAGGARSQKVKAPRKAGGLSKSELNRVKRGGKGKQSFKSKARHRRR</sequence>
<feature type="domain" description="Helicase ATP-binding" evidence="8">
    <location>
        <begin position="303"/>
        <end position="477"/>
    </location>
</feature>
<feature type="compositionally biased region" description="Low complexity" evidence="7">
    <location>
        <begin position="220"/>
        <end position="243"/>
    </location>
</feature>
<accession>A0A2P6TM86</accession>
<dbReference type="Pfam" id="PF00271">
    <property type="entry name" value="Helicase_C"/>
    <property type="match status" value="1"/>
</dbReference>
<dbReference type="InterPro" id="IPR014001">
    <property type="entry name" value="Helicase_ATP-bd"/>
</dbReference>
<dbReference type="InterPro" id="IPR027417">
    <property type="entry name" value="P-loop_NTPase"/>
</dbReference>
<dbReference type="GO" id="GO:0005524">
    <property type="term" value="F:ATP binding"/>
    <property type="evidence" value="ECO:0007669"/>
    <property type="project" value="UniProtKB-KW"/>
</dbReference>
<evidence type="ECO:0000259" key="8">
    <source>
        <dbReference type="PROSITE" id="PS51192"/>
    </source>
</evidence>
<evidence type="ECO:0000256" key="5">
    <source>
        <dbReference type="PROSITE-ProRule" id="PRU00552"/>
    </source>
</evidence>
<dbReference type="PROSITE" id="PS51192">
    <property type="entry name" value="HELICASE_ATP_BIND_1"/>
    <property type="match status" value="1"/>
</dbReference>
<feature type="region of interest" description="Disordered" evidence="7">
    <location>
        <begin position="704"/>
        <end position="785"/>
    </location>
</feature>
<dbReference type="OrthoDB" id="10259843at2759"/>
<name>A0A2P6TM86_CHLSO</name>
<feature type="compositionally biased region" description="Acidic residues" evidence="7">
    <location>
        <begin position="729"/>
        <end position="739"/>
    </location>
</feature>
<keyword evidence="6" id="KW-0175">Coiled coil</keyword>
<evidence type="ECO:0000313" key="11">
    <source>
        <dbReference type="EMBL" id="PRW45450.1"/>
    </source>
</evidence>
<dbReference type="Pfam" id="PF00270">
    <property type="entry name" value="DEAD"/>
    <property type="match status" value="1"/>
</dbReference>
<keyword evidence="3 11" id="KW-0347">Helicase</keyword>
<feature type="compositionally biased region" description="Basic residues" evidence="7">
    <location>
        <begin position="884"/>
        <end position="903"/>
    </location>
</feature>
<feature type="compositionally biased region" description="Basic and acidic residues" evidence="7">
    <location>
        <begin position="749"/>
        <end position="778"/>
    </location>
</feature>
<dbReference type="AlphaFoldDB" id="A0A2P6TM86"/>
<feature type="domain" description="Helicase C-terminal" evidence="9">
    <location>
        <begin position="507"/>
        <end position="660"/>
    </location>
</feature>
<dbReference type="GO" id="GO:0003724">
    <property type="term" value="F:RNA helicase activity"/>
    <property type="evidence" value="ECO:0007669"/>
    <property type="project" value="InterPro"/>
</dbReference>
<protein>
    <submittedName>
        <fullName evidence="11">DEAD-box ATP-dependent RNA helicase 28</fullName>
    </submittedName>
</protein>
<dbReference type="SUPFAM" id="SSF52540">
    <property type="entry name" value="P-loop containing nucleoside triphosphate hydrolases"/>
    <property type="match status" value="2"/>
</dbReference>
<dbReference type="Proteomes" id="UP000239899">
    <property type="component" value="Unassembled WGS sequence"/>
</dbReference>
<dbReference type="InterPro" id="IPR014014">
    <property type="entry name" value="RNA_helicase_DEAD_Q_motif"/>
</dbReference>
<dbReference type="InterPro" id="IPR050079">
    <property type="entry name" value="DEAD_box_RNA_helicase"/>
</dbReference>
<evidence type="ECO:0000256" key="4">
    <source>
        <dbReference type="ARBA" id="ARBA00022840"/>
    </source>
</evidence>
<dbReference type="PANTHER" id="PTHR47959:SF14">
    <property type="entry name" value="DEAD-BOX ATP-DEPENDENT RNA HELICASE 28"/>
    <property type="match status" value="1"/>
</dbReference>
<keyword evidence="12" id="KW-1185">Reference proteome</keyword>
<evidence type="ECO:0000256" key="6">
    <source>
        <dbReference type="SAM" id="Coils"/>
    </source>
</evidence>
<dbReference type="PANTHER" id="PTHR47959">
    <property type="entry name" value="ATP-DEPENDENT RNA HELICASE RHLE-RELATED"/>
    <property type="match status" value="1"/>
</dbReference>
<dbReference type="SMART" id="SM00487">
    <property type="entry name" value="DEXDc"/>
    <property type="match status" value="1"/>
</dbReference>
<evidence type="ECO:0000259" key="9">
    <source>
        <dbReference type="PROSITE" id="PS51194"/>
    </source>
</evidence>
<dbReference type="CDD" id="cd17947">
    <property type="entry name" value="DEADc_DDX27"/>
    <property type="match status" value="1"/>
</dbReference>
<dbReference type="EMBL" id="LHPG02000011">
    <property type="protein sequence ID" value="PRW45450.1"/>
    <property type="molecule type" value="Genomic_DNA"/>
</dbReference>
<feature type="coiled-coil region" evidence="6">
    <location>
        <begin position="672"/>
        <end position="699"/>
    </location>
</feature>
<evidence type="ECO:0000256" key="1">
    <source>
        <dbReference type="ARBA" id="ARBA00022741"/>
    </source>
</evidence>
<evidence type="ECO:0000259" key="10">
    <source>
        <dbReference type="PROSITE" id="PS51195"/>
    </source>
</evidence>
<dbReference type="STRING" id="3076.A0A2P6TM86"/>
<feature type="compositionally biased region" description="Acidic residues" evidence="7">
    <location>
        <begin position="138"/>
        <end position="159"/>
    </location>
</feature>
<feature type="compositionally biased region" description="Acidic residues" evidence="7">
    <location>
        <begin position="118"/>
        <end position="131"/>
    </location>
</feature>
<feature type="region of interest" description="Disordered" evidence="7">
    <location>
        <begin position="52"/>
        <end position="263"/>
    </location>
</feature>
<dbReference type="Gene3D" id="3.40.50.300">
    <property type="entry name" value="P-loop containing nucleotide triphosphate hydrolases"/>
    <property type="match status" value="2"/>
</dbReference>
<comment type="caution">
    <text evidence="11">The sequence shown here is derived from an EMBL/GenBank/DDBJ whole genome shotgun (WGS) entry which is preliminary data.</text>
</comment>
<evidence type="ECO:0000313" key="12">
    <source>
        <dbReference type="Proteomes" id="UP000239899"/>
    </source>
</evidence>
<dbReference type="GO" id="GO:0016787">
    <property type="term" value="F:hydrolase activity"/>
    <property type="evidence" value="ECO:0007669"/>
    <property type="project" value="UniProtKB-KW"/>
</dbReference>
<keyword evidence="4" id="KW-0067">ATP-binding</keyword>
<evidence type="ECO:0000256" key="7">
    <source>
        <dbReference type="SAM" id="MobiDB-lite"/>
    </source>
</evidence>
<feature type="compositionally biased region" description="Acidic residues" evidence="7">
    <location>
        <begin position="88"/>
        <end position="105"/>
    </location>
</feature>
<dbReference type="GO" id="GO:0003676">
    <property type="term" value="F:nucleic acid binding"/>
    <property type="evidence" value="ECO:0007669"/>
    <property type="project" value="InterPro"/>
</dbReference>
<proteinExistence type="predicted"/>
<reference evidence="11 12" key="1">
    <citation type="journal article" date="2018" name="Plant J.">
        <title>Genome sequences of Chlorella sorokiniana UTEX 1602 and Micractinium conductrix SAG 241.80: implications to maltose excretion by a green alga.</title>
        <authorList>
            <person name="Arriola M.B."/>
            <person name="Velmurugan N."/>
            <person name="Zhang Y."/>
            <person name="Plunkett M.H."/>
            <person name="Hondzo H."/>
            <person name="Barney B.M."/>
        </authorList>
    </citation>
    <scope>NUCLEOTIDE SEQUENCE [LARGE SCALE GENOMIC DNA]</scope>
    <source>
        <strain evidence="12">UTEX 1602</strain>
    </source>
</reference>
<dbReference type="SMART" id="SM00490">
    <property type="entry name" value="HELICc"/>
    <property type="match status" value="1"/>
</dbReference>
<keyword evidence="2" id="KW-0378">Hydrolase</keyword>
<gene>
    <name evidence="11" type="ORF">C2E21_5863</name>
</gene>
<feature type="short sequence motif" description="Q motif" evidence="5">
    <location>
        <begin position="272"/>
        <end position="300"/>
    </location>
</feature>
<dbReference type="PROSITE" id="PS00039">
    <property type="entry name" value="DEAD_ATP_HELICASE"/>
    <property type="match status" value="1"/>
</dbReference>
<feature type="domain" description="DEAD-box RNA helicase Q" evidence="10">
    <location>
        <begin position="272"/>
        <end position="300"/>
    </location>
</feature>
<feature type="compositionally biased region" description="Basic residues" evidence="7">
    <location>
        <begin position="818"/>
        <end position="828"/>
    </location>
</feature>
<feature type="compositionally biased region" description="Acidic residues" evidence="7">
    <location>
        <begin position="168"/>
        <end position="193"/>
    </location>
</feature>
<feature type="compositionally biased region" description="Low complexity" evidence="7">
    <location>
        <begin position="59"/>
        <end position="82"/>
    </location>
</feature>
<dbReference type="InterPro" id="IPR001650">
    <property type="entry name" value="Helicase_C-like"/>
</dbReference>